<dbReference type="Gene3D" id="3.60.15.10">
    <property type="entry name" value="Ribonuclease Z/Hydroxyacylglutathione hydrolase-like"/>
    <property type="match status" value="1"/>
</dbReference>
<organism evidence="1 2">
    <name type="scientific">Methylomarinovum tepidoasis</name>
    <dbReference type="NCBI Taxonomy" id="2840183"/>
    <lineage>
        <taxon>Bacteria</taxon>
        <taxon>Pseudomonadati</taxon>
        <taxon>Pseudomonadota</taxon>
        <taxon>Gammaproteobacteria</taxon>
        <taxon>Methylococcales</taxon>
        <taxon>Methylothermaceae</taxon>
        <taxon>Methylomarinovum</taxon>
    </lineage>
</organism>
<dbReference type="RefSeq" id="WP_286293512.1">
    <property type="nucleotide sequence ID" value="NZ_AP024718.1"/>
</dbReference>
<dbReference type="PANTHER" id="PTHR46018:SF7">
    <property type="entry name" value="RIBONUCLEASE Z"/>
    <property type="match status" value="1"/>
</dbReference>
<dbReference type="EMBL" id="AP024718">
    <property type="protein sequence ID" value="BCX88395.1"/>
    <property type="molecule type" value="Genomic_DNA"/>
</dbReference>
<dbReference type="GO" id="GO:0042781">
    <property type="term" value="F:3'-tRNA processing endoribonuclease activity"/>
    <property type="evidence" value="ECO:0007669"/>
    <property type="project" value="UniProtKB-EC"/>
</dbReference>
<dbReference type="AlphaFoldDB" id="A0AAU9C7K3"/>
<dbReference type="InterPro" id="IPR036866">
    <property type="entry name" value="RibonucZ/Hydroxyglut_hydro"/>
</dbReference>
<dbReference type="SUPFAM" id="SSF56281">
    <property type="entry name" value="Metallo-hydrolase/oxidoreductase"/>
    <property type="match status" value="1"/>
</dbReference>
<keyword evidence="1" id="KW-0378">Hydrolase</keyword>
<protein>
    <submittedName>
        <fullName evidence="1">Ribonuclease Z</fullName>
        <ecNumber evidence="1">3.1.26.11</ecNumber>
    </submittedName>
</protein>
<gene>
    <name evidence="1" type="ORF">MIN45_P0764</name>
</gene>
<evidence type="ECO:0000313" key="2">
    <source>
        <dbReference type="Proteomes" id="UP001321450"/>
    </source>
</evidence>
<keyword evidence="2" id="KW-1185">Reference proteome</keyword>
<accession>A0AAU9C7K3</accession>
<proteinExistence type="predicted"/>
<dbReference type="PANTHER" id="PTHR46018">
    <property type="entry name" value="ZINC PHOSPHODIESTERASE ELAC PROTEIN 1"/>
    <property type="match status" value="1"/>
</dbReference>
<name>A0AAU9C7K3_9GAMM</name>
<evidence type="ECO:0000313" key="1">
    <source>
        <dbReference type="EMBL" id="BCX88395.1"/>
    </source>
</evidence>
<reference evidence="2" key="1">
    <citation type="journal article" date="2024" name="Int. J. Syst. Evol. Microbiol.">
        <title>Methylomarinovum tepidoasis sp. nov., a moderately thermophilic methanotroph of the family Methylothermaceae isolated from a deep-sea hydrothermal field.</title>
        <authorList>
            <person name="Hirayama H."/>
            <person name="Takaki Y."/>
            <person name="Abe M."/>
            <person name="Miyazaki M."/>
            <person name="Uematsu K."/>
            <person name="Matsui Y."/>
            <person name="Takai K."/>
        </authorList>
    </citation>
    <scope>NUCLEOTIDE SEQUENCE [LARGE SCALE GENOMIC DNA]</scope>
    <source>
        <strain evidence="2">IN45</strain>
    </source>
</reference>
<dbReference type="NCBIfam" id="NF002558">
    <property type="entry name" value="PRK02126.1"/>
    <property type="match status" value="1"/>
</dbReference>
<dbReference type="KEGG" id="meiy:MIN45_P0764"/>
<sequence>MKPTFQPQLVNDPFGDPALYVEFLFQKRALLFDLGDIHALSPRKLLRLTHIFVSHAHMDHFYGFDYLLRVCLGRAITLRLYGPAGFIDRVEHRLGGYTWNLVENYADELIFIVHEWEGGATMARARFRCRRTFAREDLSAVPVENRTLAAEPGLKVRAAVLDHKIPCLAFCLEETEHVNIWKNRLEELGVPTGPWLQELKRAVLAGKPDDLIITAYWRDGTIPRKRRFTLGELKRKILRIVPGLRIGYVVDCRYDPQNLRNLQAILSGVDRLYIEAPFSHEEAEMAREKYHLTAWQAGDIARRVGAKRLVPFHFSARHQQNPELLYRQAAEGFGRPLSS</sequence>
<dbReference type="EC" id="3.1.26.11" evidence="1"/>
<dbReference type="Proteomes" id="UP001321450">
    <property type="component" value="Chromosome"/>
</dbReference>